<dbReference type="Pfam" id="PF03779">
    <property type="entry name" value="SPW"/>
    <property type="match status" value="1"/>
</dbReference>
<reference evidence="3 4" key="1">
    <citation type="submission" date="2021-04" db="EMBL/GenBank/DDBJ databases">
        <authorList>
            <person name="Rodrigo-Torres L."/>
            <person name="Arahal R. D."/>
            <person name="Lucena T."/>
        </authorList>
    </citation>
    <scope>NUCLEOTIDE SEQUENCE [LARGE SCALE GENOMIC DNA]</scope>
    <source>
        <strain evidence="3 4">CECT 9623</strain>
    </source>
</reference>
<dbReference type="Proteomes" id="UP000679725">
    <property type="component" value="Unassembled WGS sequence"/>
</dbReference>
<feature type="transmembrane region" description="Helical" evidence="1">
    <location>
        <begin position="35"/>
        <end position="55"/>
    </location>
</feature>
<evidence type="ECO:0000313" key="3">
    <source>
        <dbReference type="EMBL" id="CAG5067822.1"/>
    </source>
</evidence>
<feature type="transmembrane region" description="Helical" evidence="1">
    <location>
        <begin position="92"/>
        <end position="114"/>
    </location>
</feature>
<dbReference type="RefSeq" id="WP_215231962.1">
    <property type="nucleotide sequence ID" value="NZ_CAJRAU010000001.1"/>
</dbReference>
<sequence>MKIISTKLHSKLDYATGPLFIAMPWIVGFSEVLPATWTLVAVGSMVILMSMFTDYEGGMVRSIPMSVHLNMDIITGLFLAASPWILGFADQVYLPHLILGIIEVGAGLMTVRVSRQVEESPMERTHNPT</sequence>
<feature type="transmembrane region" description="Helical" evidence="1">
    <location>
        <begin position="67"/>
        <end position="86"/>
    </location>
</feature>
<dbReference type="EMBL" id="CAJRAU010000001">
    <property type="protein sequence ID" value="CAG5067822.1"/>
    <property type="molecule type" value="Genomic_DNA"/>
</dbReference>
<name>A0ABM8UK11_9BACT</name>
<accession>A0ABM8UK11</accession>
<keyword evidence="1" id="KW-0812">Transmembrane</keyword>
<keyword evidence="4" id="KW-1185">Reference proteome</keyword>
<dbReference type="InterPro" id="IPR005530">
    <property type="entry name" value="SPW"/>
</dbReference>
<keyword evidence="1" id="KW-1133">Transmembrane helix</keyword>
<comment type="caution">
    <text evidence="3">The sequence shown here is derived from an EMBL/GenBank/DDBJ whole genome shotgun (WGS) entry which is preliminary data.</text>
</comment>
<evidence type="ECO:0000256" key="1">
    <source>
        <dbReference type="SAM" id="Phobius"/>
    </source>
</evidence>
<keyword evidence="1" id="KW-0472">Membrane</keyword>
<gene>
    <name evidence="3" type="ORF">DYBT9623_00549</name>
</gene>
<feature type="domain" description="SPW repeat-containing integral membrane" evidence="2">
    <location>
        <begin position="9"/>
        <end position="108"/>
    </location>
</feature>
<evidence type="ECO:0000259" key="2">
    <source>
        <dbReference type="Pfam" id="PF03779"/>
    </source>
</evidence>
<evidence type="ECO:0000313" key="4">
    <source>
        <dbReference type="Proteomes" id="UP000679725"/>
    </source>
</evidence>
<proteinExistence type="predicted"/>
<feature type="transmembrane region" description="Helical" evidence="1">
    <location>
        <begin position="12"/>
        <end position="29"/>
    </location>
</feature>
<protein>
    <recommendedName>
        <fullName evidence="2">SPW repeat-containing integral membrane domain-containing protein</fullName>
    </recommendedName>
</protein>
<organism evidence="3 4">
    <name type="scientific">Dyadobacter linearis</name>
    <dbReference type="NCBI Taxonomy" id="2823330"/>
    <lineage>
        <taxon>Bacteria</taxon>
        <taxon>Pseudomonadati</taxon>
        <taxon>Bacteroidota</taxon>
        <taxon>Cytophagia</taxon>
        <taxon>Cytophagales</taxon>
        <taxon>Spirosomataceae</taxon>
        <taxon>Dyadobacter</taxon>
    </lineage>
</organism>